<dbReference type="eggNOG" id="ENOG50322U9">
    <property type="taxonomic scope" value="Bacteria"/>
</dbReference>
<evidence type="ECO:0000313" key="3">
    <source>
        <dbReference type="Proteomes" id="UP000003653"/>
    </source>
</evidence>
<proteinExistence type="predicted"/>
<organism evidence="2 3">
    <name type="scientific">Mycobacterium parascrofulaceum ATCC BAA-614</name>
    <dbReference type="NCBI Taxonomy" id="525368"/>
    <lineage>
        <taxon>Bacteria</taxon>
        <taxon>Bacillati</taxon>
        <taxon>Actinomycetota</taxon>
        <taxon>Actinomycetes</taxon>
        <taxon>Mycobacteriales</taxon>
        <taxon>Mycobacteriaceae</taxon>
        <taxon>Mycobacterium</taxon>
        <taxon>Mycobacterium simiae complex</taxon>
    </lineage>
</organism>
<name>D5PGG8_9MYCO</name>
<keyword evidence="3" id="KW-1185">Reference proteome</keyword>
<evidence type="ECO:0000313" key="2">
    <source>
        <dbReference type="EMBL" id="EFG74822.1"/>
    </source>
</evidence>
<dbReference type="RefSeq" id="WP_007169251.1">
    <property type="nucleotide sequence ID" value="NZ_GG770554.1"/>
</dbReference>
<dbReference type="AlphaFoldDB" id="D5PGG8"/>
<sequence>MTAEREADTVTGEDTGDGTDYDGPRCQSCGGPCWHWKGSVWGYTCTDCIDRYLDESAARWAVREAKEAEKQARKNARKLLQCNESEPSVMANGRRSDGDGPVVYRAAVGASATTP</sequence>
<protein>
    <submittedName>
        <fullName evidence="2">Uncharacterized protein</fullName>
    </submittedName>
</protein>
<accession>D5PGG8</accession>
<reference evidence="2 3" key="1">
    <citation type="submission" date="2010-04" db="EMBL/GenBank/DDBJ databases">
        <authorList>
            <person name="Muzny D."/>
            <person name="Qin X."/>
            <person name="Deng J."/>
            <person name="Jiang H."/>
            <person name="Liu Y."/>
            <person name="Qu J."/>
            <person name="Song X.-Z."/>
            <person name="Zhang L."/>
            <person name="Thornton R."/>
            <person name="Coyle M."/>
            <person name="Francisco L."/>
            <person name="Jackson L."/>
            <person name="Javaid M."/>
            <person name="Korchina V."/>
            <person name="Kovar C."/>
            <person name="Mata R."/>
            <person name="Mathew T."/>
            <person name="Ngo R."/>
            <person name="Nguyen L."/>
            <person name="Nguyen N."/>
            <person name="Okwuonu G."/>
            <person name="Ongeri F."/>
            <person name="Pham C."/>
            <person name="Simmons D."/>
            <person name="Wilczek-Boney K."/>
            <person name="Hale W."/>
            <person name="Jakkamsetti A."/>
            <person name="Pham P."/>
            <person name="Ruth R."/>
            <person name="San Lucas F."/>
            <person name="Warren J."/>
            <person name="Zhang J."/>
            <person name="Zhao Z."/>
            <person name="Zhou C."/>
            <person name="Zhu D."/>
            <person name="Lee S."/>
            <person name="Bess C."/>
            <person name="Blankenburg K."/>
            <person name="Forbes L."/>
            <person name="Fu Q."/>
            <person name="Gubbala S."/>
            <person name="Hirani K."/>
            <person name="Jayaseelan J.C."/>
            <person name="Lara F."/>
            <person name="Munidasa M."/>
            <person name="Palculict T."/>
            <person name="Patil S."/>
            <person name="Pu L.-L."/>
            <person name="Saada N."/>
            <person name="Tang L."/>
            <person name="Weissenberger G."/>
            <person name="Zhu Y."/>
            <person name="Hemphill L."/>
            <person name="Shang Y."/>
            <person name="Youmans B."/>
            <person name="Ayvaz T."/>
            <person name="Ross M."/>
            <person name="Santibanez J."/>
            <person name="Aqrawi P."/>
            <person name="Gross S."/>
            <person name="Joshi V."/>
            <person name="Fowler G."/>
            <person name="Nazareth L."/>
            <person name="Reid J."/>
            <person name="Worley K."/>
            <person name="Petrosino J."/>
            <person name="Highlander S."/>
            <person name="Gibbs R."/>
        </authorList>
    </citation>
    <scope>NUCLEOTIDE SEQUENCE [LARGE SCALE GENOMIC DNA]</scope>
    <source>
        <strain evidence="2 3">ATCC BAA-614</strain>
    </source>
</reference>
<dbReference type="Proteomes" id="UP000003653">
    <property type="component" value="Unassembled WGS sequence"/>
</dbReference>
<dbReference type="HOGENOM" id="CLU_2106264_0_0_11"/>
<gene>
    <name evidence="2" type="ORF">HMPREF0591_5262</name>
</gene>
<feature type="region of interest" description="Disordered" evidence="1">
    <location>
        <begin position="1"/>
        <end position="23"/>
    </location>
</feature>
<evidence type="ECO:0000256" key="1">
    <source>
        <dbReference type="SAM" id="MobiDB-lite"/>
    </source>
</evidence>
<comment type="caution">
    <text evidence="2">The sequence shown here is derived from an EMBL/GenBank/DDBJ whole genome shotgun (WGS) entry which is preliminary data.</text>
</comment>
<dbReference type="EMBL" id="ADNV01000350">
    <property type="protein sequence ID" value="EFG74822.1"/>
    <property type="molecule type" value="Genomic_DNA"/>
</dbReference>